<sequence length="335" mass="37148">MADESSDAAGEPQPVPAPVRRRSSANYRAYATEPHAKKKSKISASRKLQLKTLMLQIAKQEMEREAEERRGEKGRVLRTRCQPLELDGLGFEELQVPVYKARIPDKPGTRGSSSLAWHPLGIRSISTISSSAQDLQSLCQAIRSALQLQNPVYFSSLYLPGLRILASGPYFFKFPGVQIPVSASFHPLLPQTQESRPQHSSLKLRGPEPRPPSSDPEVSSLRSGNPISSLPLSIHAFLHQDLCRQLHARVDKVDEERYDVEAKVTKNITEVGSLGKPGTFTLHQDLQTVASGWGLWTLVLEITLSRKQAVAQVPRGKGSCLCRVEPGWHKRACRN</sequence>
<keyword evidence="10" id="KW-1185">Reference proteome</keyword>
<proteinExistence type="inferred from homology"/>
<dbReference type="GO" id="GO:0005861">
    <property type="term" value="C:troponin complex"/>
    <property type="evidence" value="ECO:0007669"/>
    <property type="project" value="InterPro"/>
</dbReference>
<reference evidence="9" key="2">
    <citation type="submission" date="2025-09" db="UniProtKB">
        <authorList>
            <consortium name="Ensembl"/>
        </authorList>
    </citation>
    <scope>IDENTIFICATION</scope>
</reference>
<keyword evidence="5" id="KW-0514">Muscle protein</keyword>
<dbReference type="PANTHER" id="PTHR13738:SF2">
    <property type="entry name" value="TROPONIN I, CARDIAC MUSCLE"/>
    <property type="match status" value="1"/>
</dbReference>
<protein>
    <recommendedName>
        <fullName evidence="3">Troponin I, cardiac muscle</fullName>
    </recommendedName>
    <alternativeName>
        <fullName evidence="7">Cardiac troponin I</fullName>
    </alternativeName>
</protein>
<dbReference type="Gene3D" id="1.20.5.350">
    <property type="match status" value="2"/>
</dbReference>
<evidence type="ECO:0000256" key="7">
    <source>
        <dbReference type="ARBA" id="ARBA00030764"/>
    </source>
</evidence>
<dbReference type="Ensembl" id="ENSMSIT00000004066.1">
    <property type="protein sequence ID" value="ENSMSIP00000003209.1"/>
    <property type="gene ID" value="ENSMSIG00000002977.1"/>
</dbReference>
<evidence type="ECO:0000256" key="1">
    <source>
        <dbReference type="ARBA" id="ARBA00001988"/>
    </source>
</evidence>
<organism evidence="9 10">
    <name type="scientific">Mus spicilegus</name>
    <name type="common">Mound-building mouse</name>
    <dbReference type="NCBI Taxonomy" id="10103"/>
    <lineage>
        <taxon>Eukaryota</taxon>
        <taxon>Metazoa</taxon>
        <taxon>Chordata</taxon>
        <taxon>Craniata</taxon>
        <taxon>Vertebrata</taxon>
        <taxon>Euteleostomi</taxon>
        <taxon>Mammalia</taxon>
        <taxon>Eutheria</taxon>
        <taxon>Euarchontoglires</taxon>
        <taxon>Glires</taxon>
        <taxon>Rodentia</taxon>
        <taxon>Myomorpha</taxon>
        <taxon>Muroidea</taxon>
        <taxon>Muridae</taxon>
        <taxon>Murinae</taxon>
        <taxon>Mus</taxon>
        <taxon>Mus</taxon>
    </lineage>
</organism>
<evidence type="ECO:0000256" key="8">
    <source>
        <dbReference type="SAM" id="MobiDB-lite"/>
    </source>
</evidence>
<dbReference type="InterPro" id="IPR038077">
    <property type="entry name" value="Troponin_sf"/>
</dbReference>
<keyword evidence="6" id="KW-0009">Actin-binding</keyword>
<dbReference type="InterPro" id="IPR021666">
    <property type="entry name" value="Troponin-I_N"/>
</dbReference>
<dbReference type="Pfam" id="PF11636">
    <property type="entry name" value="Troponin-I_N"/>
    <property type="match status" value="1"/>
</dbReference>
<comment type="similarity">
    <text evidence="2">Belongs to the troponin I family.</text>
</comment>
<dbReference type="Proteomes" id="UP000694415">
    <property type="component" value="Unplaced"/>
</dbReference>
<evidence type="ECO:0000256" key="3">
    <source>
        <dbReference type="ARBA" id="ARBA00018910"/>
    </source>
</evidence>
<dbReference type="GO" id="GO:0060048">
    <property type="term" value="P:cardiac muscle contraction"/>
    <property type="evidence" value="ECO:0007669"/>
    <property type="project" value="TreeGrafter"/>
</dbReference>
<keyword evidence="4" id="KW-0007">Acetylation</keyword>
<name>A0A8C6GAN4_MUSSI</name>
<feature type="compositionally biased region" description="Polar residues" evidence="8">
    <location>
        <begin position="191"/>
        <end position="201"/>
    </location>
</feature>
<dbReference type="PANTHER" id="PTHR13738">
    <property type="entry name" value="TROPONIN I"/>
    <property type="match status" value="1"/>
</dbReference>
<evidence type="ECO:0000313" key="10">
    <source>
        <dbReference type="Proteomes" id="UP000694415"/>
    </source>
</evidence>
<evidence type="ECO:0000256" key="5">
    <source>
        <dbReference type="ARBA" id="ARBA00023179"/>
    </source>
</evidence>
<dbReference type="Pfam" id="PF00992">
    <property type="entry name" value="Troponin"/>
    <property type="match status" value="2"/>
</dbReference>
<comment type="function">
    <text evidence="1">Troponin I is the inhibitory subunit of troponin, the thin filament regulatory complex which confers calcium-sensitivity to striated muscle actomyosin ATPase activity.</text>
</comment>
<reference evidence="9" key="1">
    <citation type="submission" date="2025-08" db="UniProtKB">
        <authorList>
            <consortium name="Ensembl"/>
        </authorList>
    </citation>
    <scope>IDENTIFICATION</scope>
</reference>
<evidence type="ECO:0000313" key="9">
    <source>
        <dbReference type="Ensembl" id="ENSMSIP00000003209.1"/>
    </source>
</evidence>
<dbReference type="InterPro" id="IPR050875">
    <property type="entry name" value="Troponin_I"/>
</dbReference>
<accession>A0A8C6GAN4</accession>
<dbReference type="InterPro" id="IPR001978">
    <property type="entry name" value="Troponin"/>
</dbReference>
<dbReference type="GO" id="GO:0003779">
    <property type="term" value="F:actin binding"/>
    <property type="evidence" value="ECO:0007669"/>
    <property type="project" value="UniProtKB-KW"/>
</dbReference>
<dbReference type="SUPFAM" id="SSF90250">
    <property type="entry name" value="Troponin coil-coiled subunits"/>
    <property type="match status" value="2"/>
</dbReference>
<evidence type="ECO:0000256" key="6">
    <source>
        <dbReference type="ARBA" id="ARBA00023203"/>
    </source>
</evidence>
<dbReference type="GO" id="GO:0003009">
    <property type="term" value="P:skeletal muscle contraction"/>
    <property type="evidence" value="ECO:0007669"/>
    <property type="project" value="TreeGrafter"/>
</dbReference>
<dbReference type="AlphaFoldDB" id="A0A8C6GAN4"/>
<evidence type="ECO:0000256" key="4">
    <source>
        <dbReference type="ARBA" id="ARBA00022990"/>
    </source>
</evidence>
<feature type="region of interest" description="Disordered" evidence="8">
    <location>
        <begin position="1"/>
        <end position="24"/>
    </location>
</feature>
<evidence type="ECO:0000256" key="2">
    <source>
        <dbReference type="ARBA" id="ARBA00009930"/>
    </source>
</evidence>
<dbReference type="GeneTree" id="ENSGT01030000234588"/>
<feature type="region of interest" description="Disordered" evidence="8">
    <location>
        <begin position="191"/>
        <end position="223"/>
    </location>
</feature>